<evidence type="ECO:0000256" key="1">
    <source>
        <dbReference type="ARBA" id="ARBA00004571"/>
    </source>
</evidence>
<dbReference type="InterPro" id="IPR013784">
    <property type="entry name" value="Carb-bd-like_fold"/>
</dbReference>
<keyword evidence="4 8" id="KW-0812">Transmembrane</keyword>
<dbReference type="InterPro" id="IPR012910">
    <property type="entry name" value="Plug_dom"/>
</dbReference>
<keyword evidence="6" id="KW-0998">Cell outer membrane</keyword>
<dbReference type="Pfam" id="PF07715">
    <property type="entry name" value="Plug"/>
    <property type="match status" value="1"/>
</dbReference>
<feature type="compositionally biased region" description="Basic residues" evidence="7">
    <location>
        <begin position="1"/>
        <end position="12"/>
    </location>
</feature>
<keyword evidence="8" id="KW-1133">Transmembrane helix</keyword>
<dbReference type="GO" id="GO:0009279">
    <property type="term" value="C:cell outer membrane"/>
    <property type="evidence" value="ECO:0007669"/>
    <property type="project" value="UniProtKB-SubCell"/>
</dbReference>
<dbReference type="Gene3D" id="2.40.170.20">
    <property type="entry name" value="TonB-dependent receptor, beta-barrel domain"/>
    <property type="match status" value="1"/>
</dbReference>
<dbReference type="PANTHER" id="PTHR30069">
    <property type="entry name" value="TONB-DEPENDENT OUTER MEMBRANE RECEPTOR"/>
    <property type="match status" value="1"/>
</dbReference>
<organism evidence="11 12">
    <name type="scientific">Terriglobus roseus</name>
    <dbReference type="NCBI Taxonomy" id="392734"/>
    <lineage>
        <taxon>Bacteria</taxon>
        <taxon>Pseudomonadati</taxon>
        <taxon>Acidobacteriota</taxon>
        <taxon>Terriglobia</taxon>
        <taxon>Terriglobales</taxon>
        <taxon>Acidobacteriaceae</taxon>
        <taxon>Terriglobus</taxon>
    </lineage>
</organism>
<keyword evidence="2" id="KW-0813">Transport</keyword>
<evidence type="ECO:0000256" key="6">
    <source>
        <dbReference type="ARBA" id="ARBA00023237"/>
    </source>
</evidence>
<evidence type="ECO:0000256" key="5">
    <source>
        <dbReference type="ARBA" id="ARBA00023136"/>
    </source>
</evidence>
<evidence type="ECO:0000313" key="11">
    <source>
        <dbReference type="EMBL" id="SEB50189.1"/>
    </source>
</evidence>
<dbReference type="GO" id="GO:0030246">
    <property type="term" value="F:carbohydrate binding"/>
    <property type="evidence" value="ECO:0007669"/>
    <property type="project" value="InterPro"/>
</dbReference>
<evidence type="ECO:0000256" key="8">
    <source>
        <dbReference type="SAM" id="Phobius"/>
    </source>
</evidence>
<name>A0A1H4JV77_9BACT</name>
<evidence type="ECO:0000313" key="12">
    <source>
        <dbReference type="Proteomes" id="UP000182409"/>
    </source>
</evidence>
<accession>A0A1H4JV77</accession>
<sequence length="1158" mass="125033">MEKLQKMKHNLRGKWQSAAQISGDGRRGPGSRAVWLAASLTLGAGFMGSTIFPRAMYAQSANATVRGSVTDAGGSLVPNATVALRNQETRVLVFQGKAQENGTFVVPQVPAGNYSLTVEAPGMKTSTLNDIVASVSQVTSLEVKLEVGSANEQVTVTAATVTQDLDRDTSNISTLISPAEVQNLPLQSRDAYNLLAIVPGITHGGSATNVNQQQISINGSRSLNTELLLDGVSLVVPSTGFTAGLPSPDGITEFRVLSLNAPAEFGRTSGGVITVSTKYGTDTFHGNLYTLARNEILNANSYANGLKSPVVAKQRDRYFQFGGSIGGPLFVPRLYGRNHQTFFFVNYDRTLQLVPDTQTQTVPTADWRAGNFSSALTTIVNPVTRTPFVGNRLSSIDPAAAAIMARLPLPNTTGTFDAVNNRYTSNYVYSTTRRLNSQRVVGRLDQQIHTSDRLFASVYRFTGSSPQVADYNDALLNTTYDCACTEGWSASLGETHVFTPTLVSELHFGFFRYGSFRNPTGDNANVPSTFKIPSTPMDQLPYLNISGNSAIGANTNTTQFNVTNTFTPFGSITKTWGPHTIKAGFAYRWNQFNSFNPASYVNGSLNFNGEITSPNATTGNPANALADFLLGRIKTGNYEIPQPATGRRNHNLGLFAQDDFRVNSKLTLNLGVRYEYESPQTVSNNIYSRIQESTGTLLVAGKNASTSLNINTPKLNFSPRLGFAYSANPSTVIRGGFGTFYGLVLSNLGGQIAYPGYDVTSSYNNLGTAVAQPFTLSQGLPLNGVRDLNNPGAVFNGTSAANPLTISGVQFGGLSPMSMVQQYNLGVQQKLPWNMLAEINYVGNHGLHLPVNVPQNLVPISQWDSVALANSTLAQQNAKPFHNIGSFTSVYNVGNARYNALQASLRRQFSTSLAFIANYTWSKNQDDDSSIFGNGVPTNASAHAQYSGDNKLRRADYALSSFDTRNTLNVALQFTTHGPVWLRDFKIAPIFVMRSGTPVNITQNNLIPNVTAQRPNGSSQNLKINKYRDGSVIRYFRPITDANFPLTPSGPLFVGTGTARRAIIPAALGTLGRNSITGPGEVNLDLSISRTLPIYKEAKFQIRLDAFNVLNHVNLQFPNTSLTATVSGTTPIFNSSTFGTISSAQPMRVMQLVGRITF</sequence>
<dbReference type="AlphaFoldDB" id="A0A1H4JV77"/>
<dbReference type="SUPFAM" id="SSF56935">
    <property type="entry name" value="Porins"/>
    <property type="match status" value="1"/>
</dbReference>
<dbReference type="InterPro" id="IPR057601">
    <property type="entry name" value="Oar-like_b-barrel"/>
</dbReference>
<comment type="subcellular location">
    <subcellularLocation>
        <location evidence="1">Cell outer membrane</location>
        <topology evidence="1">Multi-pass membrane protein</topology>
    </subcellularLocation>
</comment>
<dbReference type="Pfam" id="PF25183">
    <property type="entry name" value="OMP_b-brl_4"/>
    <property type="match status" value="1"/>
</dbReference>
<keyword evidence="11" id="KW-0675">Receptor</keyword>
<protein>
    <submittedName>
        <fullName evidence="11">TonB-dependent Receptor Plug Domain</fullName>
    </submittedName>
</protein>
<dbReference type="Proteomes" id="UP000182409">
    <property type="component" value="Unassembled WGS sequence"/>
</dbReference>
<evidence type="ECO:0000259" key="10">
    <source>
        <dbReference type="Pfam" id="PF25183"/>
    </source>
</evidence>
<keyword evidence="5 8" id="KW-0472">Membrane</keyword>
<proteinExistence type="predicted"/>
<dbReference type="PANTHER" id="PTHR30069:SF46">
    <property type="entry name" value="OAR PROTEIN"/>
    <property type="match status" value="1"/>
</dbReference>
<keyword evidence="3" id="KW-1134">Transmembrane beta strand</keyword>
<evidence type="ECO:0000256" key="3">
    <source>
        <dbReference type="ARBA" id="ARBA00022452"/>
    </source>
</evidence>
<feature type="transmembrane region" description="Helical" evidence="8">
    <location>
        <begin position="33"/>
        <end position="52"/>
    </location>
</feature>
<gene>
    <name evidence="11" type="ORF">SAMN05443244_0839</name>
</gene>
<dbReference type="InterPro" id="IPR039426">
    <property type="entry name" value="TonB-dep_rcpt-like"/>
</dbReference>
<dbReference type="GO" id="GO:0015344">
    <property type="term" value="F:siderophore uptake transmembrane transporter activity"/>
    <property type="evidence" value="ECO:0007669"/>
    <property type="project" value="TreeGrafter"/>
</dbReference>
<evidence type="ECO:0000259" key="9">
    <source>
        <dbReference type="Pfam" id="PF07715"/>
    </source>
</evidence>
<evidence type="ECO:0000256" key="7">
    <source>
        <dbReference type="SAM" id="MobiDB-lite"/>
    </source>
</evidence>
<dbReference type="InterPro" id="IPR036942">
    <property type="entry name" value="Beta-barrel_TonB_sf"/>
</dbReference>
<dbReference type="Pfam" id="PF13620">
    <property type="entry name" value="CarboxypepD_reg"/>
    <property type="match status" value="1"/>
</dbReference>
<feature type="domain" description="TonB-dependent receptor plug" evidence="9">
    <location>
        <begin position="167"/>
        <end position="272"/>
    </location>
</feature>
<feature type="region of interest" description="Disordered" evidence="7">
    <location>
        <begin position="1"/>
        <end position="29"/>
    </location>
</feature>
<dbReference type="Gene3D" id="2.170.130.10">
    <property type="entry name" value="TonB-dependent receptor, plug domain"/>
    <property type="match status" value="1"/>
</dbReference>
<reference evidence="11 12" key="1">
    <citation type="submission" date="2016-10" db="EMBL/GenBank/DDBJ databases">
        <authorList>
            <person name="de Groot N.N."/>
        </authorList>
    </citation>
    <scope>NUCLEOTIDE SEQUENCE [LARGE SCALE GENOMIC DNA]</scope>
    <source>
        <strain evidence="11 12">AB35.6</strain>
    </source>
</reference>
<dbReference type="InterPro" id="IPR037066">
    <property type="entry name" value="Plug_dom_sf"/>
</dbReference>
<evidence type="ECO:0000256" key="2">
    <source>
        <dbReference type="ARBA" id="ARBA00022448"/>
    </source>
</evidence>
<feature type="domain" description="TonB-dependent transporter Oar-like beta-barrel" evidence="10">
    <location>
        <begin position="276"/>
        <end position="1151"/>
    </location>
</feature>
<dbReference type="Gene3D" id="2.60.40.1120">
    <property type="entry name" value="Carboxypeptidase-like, regulatory domain"/>
    <property type="match status" value="1"/>
</dbReference>
<dbReference type="SUPFAM" id="SSF49452">
    <property type="entry name" value="Starch-binding domain-like"/>
    <property type="match status" value="1"/>
</dbReference>
<dbReference type="GO" id="GO:0044718">
    <property type="term" value="P:siderophore transmembrane transport"/>
    <property type="evidence" value="ECO:0007669"/>
    <property type="project" value="TreeGrafter"/>
</dbReference>
<evidence type="ECO:0000256" key="4">
    <source>
        <dbReference type="ARBA" id="ARBA00022692"/>
    </source>
</evidence>
<dbReference type="EMBL" id="FNSD01000001">
    <property type="protein sequence ID" value="SEB50189.1"/>
    <property type="molecule type" value="Genomic_DNA"/>
</dbReference>